<dbReference type="RefSeq" id="WP_158201685.1">
    <property type="nucleotide sequence ID" value="NZ_CP046973.1"/>
</dbReference>
<organism evidence="3 4">
    <name type="scientific">Microcystis aeruginosa FD4</name>
    <dbReference type="NCBI Taxonomy" id="2686288"/>
    <lineage>
        <taxon>Bacteria</taxon>
        <taxon>Bacillati</taxon>
        <taxon>Cyanobacteriota</taxon>
        <taxon>Cyanophyceae</taxon>
        <taxon>Oscillatoriophycideae</taxon>
        <taxon>Chroococcales</taxon>
        <taxon>Microcystaceae</taxon>
        <taxon>Microcystis</taxon>
    </lineage>
</organism>
<proteinExistence type="predicted"/>
<evidence type="ECO:0000259" key="2">
    <source>
        <dbReference type="Pfam" id="PF20429"/>
    </source>
</evidence>
<protein>
    <submittedName>
        <fullName evidence="3">DUF1092 family protein</fullName>
    </submittedName>
</protein>
<reference evidence="3 4" key="1">
    <citation type="submission" date="2019-12" db="EMBL/GenBank/DDBJ databases">
        <title>Complete genome sequence of Microcystis aeruginosa strain FD4.</title>
        <authorList>
            <person name="Urakawa H."/>
        </authorList>
    </citation>
    <scope>NUCLEOTIDE SEQUENCE [LARGE SCALE GENOMIC DNA]</scope>
    <source>
        <strain evidence="3 4">FD4</strain>
    </source>
</reference>
<feature type="domain" description="RNA-binding protein Tab2/Atab2 C-terminal" evidence="2">
    <location>
        <begin position="133"/>
        <end position="286"/>
    </location>
</feature>
<dbReference type="PANTHER" id="PTHR34556:SF2">
    <property type="entry name" value="PROTEIN TAB2 HOMOLOG, CHLOROPLASTIC"/>
    <property type="match status" value="1"/>
</dbReference>
<accession>A0A857D8G1</accession>
<dbReference type="GO" id="GO:0003723">
    <property type="term" value="F:RNA binding"/>
    <property type="evidence" value="ECO:0007669"/>
    <property type="project" value="InterPro"/>
</dbReference>
<sequence>MTIWELDFYSRPVVDENNKKRWEVLICETPATIDRSSDTIFKYASYCPNTTVNSQWLGEAITAAIKEAGVTPKKIRFFRRQMNNMISKACEDIGIPGSPSRRTHALTRWIEERMVNFYPQEVGYDQNLTKTASVNYPPLNAVPLPDAVRGDKADKWAFVTLELSSFHDLKDWDISFGENLPILEMGLDENLKIPGLVIFSPRALPLAGWMSGLEMAYLKLETGSRPLLRLETGASDSWILVNVTNTETLKEAKNFEEAKQKANNLHFLAIQSNPESESFAGFWLLQEGYQEKV</sequence>
<evidence type="ECO:0000259" key="1">
    <source>
        <dbReference type="Pfam" id="PF06485"/>
    </source>
</evidence>
<dbReference type="InterPro" id="IPR046760">
    <property type="entry name" value="Tab2-like_N"/>
</dbReference>
<evidence type="ECO:0000313" key="3">
    <source>
        <dbReference type="EMBL" id="QGZ91883.1"/>
    </source>
</evidence>
<name>A0A857D8G1_MICAE</name>
<dbReference type="PANTHER" id="PTHR34556">
    <property type="match status" value="1"/>
</dbReference>
<feature type="domain" description="RNA-binding protein Tab2-like N-terminal" evidence="1">
    <location>
        <begin position="3"/>
        <end position="113"/>
    </location>
</feature>
<dbReference type="Pfam" id="PF20429">
    <property type="entry name" value="Tab2-like_C"/>
    <property type="match status" value="1"/>
</dbReference>
<dbReference type="InterPro" id="IPR046761">
    <property type="entry name" value="Tab2-like_C"/>
</dbReference>
<dbReference type="InterPro" id="IPR009472">
    <property type="entry name" value="Tab2-like"/>
</dbReference>
<dbReference type="EMBL" id="CP046973">
    <property type="protein sequence ID" value="QGZ91883.1"/>
    <property type="molecule type" value="Genomic_DNA"/>
</dbReference>
<gene>
    <name evidence="3" type="ORF">GQR42_22540</name>
</gene>
<dbReference type="Proteomes" id="UP000438345">
    <property type="component" value="Chromosome"/>
</dbReference>
<dbReference type="AlphaFoldDB" id="A0A857D8G1"/>
<dbReference type="Pfam" id="PF06485">
    <property type="entry name" value="Tab2-like_N"/>
    <property type="match status" value="1"/>
</dbReference>
<evidence type="ECO:0000313" key="4">
    <source>
        <dbReference type="Proteomes" id="UP000438345"/>
    </source>
</evidence>